<reference evidence="3" key="1">
    <citation type="journal article" date="2019" name="Int. J. Syst. Evol. Microbiol.">
        <title>The Global Catalogue of Microorganisms (GCM) 10K type strain sequencing project: providing services to taxonomists for standard genome sequencing and annotation.</title>
        <authorList>
            <consortium name="The Broad Institute Genomics Platform"/>
            <consortium name="The Broad Institute Genome Sequencing Center for Infectious Disease"/>
            <person name="Wu L."/>
            <person name="Ma J."/>
        </authorList>
    </citation>
    <scope>NUCLEOTIDE SEQUENCE [LARGE SCALE GENOMIC DNA]</scope>
    <source>
        <strain evidence="3">JCM 31921</strain>
    </source>
</reference>
<protein>
    <submittedName>
        <fullName evidence="2">DUF58 domain-containing protein</fullName>
    </submittedName>
</protein>
<dbReference type="PANTHER" id="PTHR33608">
    <property type="entry name" value="BLL2464 PROTEIN"/>
    <property type="match status" value="1"/>
</dbReference>
<evidence type="ECO:0000313" key="3">
    <source>
        <dbReference type="Proteomes" id="UP001501410"/>
    </source>
</evidence>
<gene>
    <name evidence="2" type="ORF">GCM10023092_11970</name>
</gene>
<dbReference type="EMBL" id="BAABEZ010000018">
    <property type="protein sequence ID" value="GAA4452694.1"/>
    <property type="molecule type" value="Genomic_DNA"/>
</dbReference>
<dbReference type="SUPFAM" id="SSF53300">
    <property type="entry name" value="vWA-like"/>
    <property type="match status" value="1"/>
</dbReference>
<accession>A0ABP8MLY0</accession>
<dbReference type="Pfam" id="PF01882">
    <property type="entry name" value="DUF58"/>
    <property type="match status" value="1"/>
</dbReference>
<dbReference type="InterPro" id="IPR002881">
    <property type="entry name" value="DUF58"/>
</dbReference>
<organism evidence="2 3">
    <name type="scientific">Rurimicrobium arvi</name>
    <dbReference type="NCBI Taxonomy" id="2049916"/>
    <lineage>
        <taxon>Bacteria</taxon>
        <taxon>Pseudomonadati</taxon>
        <taxon>Bacteroidota</taxon>
        <taxon>Chitinophagia</taxon>
        <taxon>Chitinophagales</taxon>
        <taxon>Chitinophagaceae</taxon>
        <taxon>Rurimicrobium</taxon>
    </lineage>
</organism>
<name>A0ABP8MLY0_9BACT</name>
<sequence>MEIKPTAETLELIARQAVEGFIIGLHKSPFHGFSVEFAEHRQYNPGDDLRHIDWRVYGRSERFFIKKHEEETNLRCCILLDTSSSMQFPDGGRWNKLQYGCLVAASLLQLLKRQLDATSLALFDESVYFTTECRSAGTHYRRLQQELARVFALEEKMRPSNIAQAIHQIADQVHRRSLVVVISDMVETQEELNDLFDALQHLRYNKHEVILVQVLSRKEEIEFAFENRPYEFVDLETGLHTRLQAGDLKDQYRRAMNEFRVAIENQCYKYNISRVEVDLEAPVDEVLHAFLLKRNKMQ</sequence>
<keyword evidence="3" id="KW-1185">Reference proteome</keyword>
<dbReference type="InterPro" id="IPR036465">
    <property type="entry name" value="vWFA_dom_sf"/>
</dbReference>
<dbReference type="PANTHER" id="PTHR33608:SF7">
    <property type="entry name" value="DUF58 DOMAIN-CONTAINING PROTEIN"/>
    <property type="match status" value="1"/>
</dbReference>
<evidence type="ECO:0000259" key="1">
    <source>
        <dbReference type="Pfam" id="PF01882"/>
    </source>
</evidence>
<feature type="domain" description="DUF58" evidence="1">
    <location>
        <begin position="39"/>
        <end position="256"/>
    </location>
</feature>
<comment type="caution">
    <text evidence="2">The sequence shown here is derived from an EMBL/GenBank/DDBJ whole genome shotgun (WGS) entry which is preliminary data.</text>
</comment>
<dbReference type="Gene3D" id="3.40.50.410">
    <property type="entry name" value="von Willebrand factor, type A domain"/>
    <property type="match status" value="1"/>
</dbReference>
<proteinExistence type="predicted"/>
<evidence type="ECO:0000313" key="2">
    <source>
        <dbReference type="EMBL" id="GAA4452694.1"/>
    </source>
</evidence>
<dbReference type="RefSeq" id="WP_344823936.1">
    <property type="nucleotide sequence ID" value="NZ_BAABEZ010000018.1"/>
</dbReference>
<dbReference type="Proteomes" id="UP001501410">
    <property type="component" value="Unassembled WGS sequence"/>
</dbReference>